<dbReference type="Proteomes" id="UP000565724">
    <property type="component" value="Unassembled WGS sequence"/>
</dbReference>
<feature type="transmembrane region" description="Helical" evidence="6">
    <location>
        <begin position="264"/>
        <end position="293"/>
    </location>
</feature>
<feature type="transmembrane region" description="Helical" evidence="6">
    <location>
        <begin position="130"/>
        <end position="148"/>
    </location>
</feature>
<proteinExistence type="predicted"/>
<feature type="transmembrane region" description="Helical" evidence="6">
    <location>
        <begin position="93"/>
        <end position="118"/>
    </location>
</feature>
<dbReference type="InterPro" id="IPR050833">
    <property type="entry name" value="Poly_Biosynth_Transport"/>
</dbReference>
<comment type="subcellular location">
    <subcellularLocation>
        <location evidence="1">Cell membrane</location>
        <topology evidence="1">Multi-pass membrane protein</topology>
    </subcellularLocation>
</comment>
<evidence type="ECO:0000256" key="6">
    <source>
        <dbReference type="SAM" id="Phobius"/>
    </source>
</evidence>
<evidence type="ECO:0000256" key="4">
    <source>
        <dbReference type="ARBA" id="ARBA00022989"/>
    </source>
</evidence>
<accession>A0A7Y5ZZ82</accession>
<comment type="caution">
    <text evidence="7">The sequence shown here is derived from an EMBL/GenBank/DDBJ whole genome shotgun (WGS) entry which is preliminary data.</text>
</comment>
<sequence length="437" mass="44159">MTDAVDELAPAAAADRGRGGFVPVALGLGVFGLATFGFLGLAGKTLGPALFGPLSVLWTLLNAVGIGLFLPFEQELGRTTAARRALGQGNRPVVAAVLRFGVVIVATVVVVSLVATPLLASELLGGRRTLVLLLVLALVGMGLSYAVRGLLAGNGRFGHYGAQLAVDGILRVAAAAVLASLGVRDAVAYGVVLVVAPLVAVLVTTPRHRAELVSPGPPVVRGDVVRAMVVLLVASVTSQLLANAGPLVVQVLATPGEEALAGQFLAALVIARVPVFLFAAVQAVLLPGLASLVGSGAVSGFVRRLGLVTGLTAAIAGVGVLVMWIWGDALVGLLFGDEFGVGQEVILLIAVSGALFMLAQLCAQALLALGAERWVVVGWSAGLLALVVACFAQGSVTWVAATALVVGSGAALLVLAVALVARTARWRRTVAGEVRHG</sequence>
<keyword evidence="8" id="KW-1185">Reference proteome</keyword>
<feature type="transmembrane region" description="Helical" evidence="6">
    <location>
        <begin position="305"/>
        <end position="326"/>
    </location>
</feature>
<dbReference type="PANTHER" id="PTHR30250">
    <property type="entry name" value="PST FAMILY PREDICTED COLANIC ACID TRANSPORTER"/>
    <property type="match status" value="1"/>
</dbReference>
<feature type="transmembrane region" description="Helical" evidence="6">
    <location>
        <begin position="160"/>
        <end position="180"/>
    </location>
</feature>
<evidence type="ECO:0000313" key="8">
    <source>
        <dbReference type="Proteomes" id="UP000565724"/>
    </source>
</evidence>
<keyword evidence="5 6" id="KW-0472">Membrane</keyword>
<evidence type="ECO:0000313" key="7">
    <source>
        <dbReference type="EMBL" id="NUU16812.1"/>
    </source>
</evidence>
<feature type="transmembrane region" description="Helical" evidence="6">
    <location>
        <begin position="224"/>
        <end position="244"/>
    </location>
</feature>
<feature type="transmembrane region" description="Helical" evidence="6">
    <location>
        <begin position="186"/>
        <end position="203"/>
    </location>
</feature>
<dbReference type="RefSeq" id="WP_175346693.1">
    <property type="nucleotide sequence ID" value="NZ_JABMCI010000055.1"/>
</dbReference>
<feature type="transmembrane region" description="Helical" evidence="6">
    <location>
        <begin position="346"/>
        <end position="367"/>
    </location>
</feature>
<dbReference type="GO" id="GO:0005886">
    <property type="term" value="C:plasma membrane"/>
    <property type="evidence" value="ECO:0007669"/>
    <property type="project" value="UniProtKB-SubCell"/>
</dbReference>
<organism evidence="7 8">
    <name type="scientific">Cellulomonas humilata</name>
    <dbReference type="NCBI Taxonomy" id="144055"/>
    <lineage>
        <taxon>Bacteria</taxon>
        <taxon>Bacillati</taxon>
        <taxon>Actinomycetota</taxon>
        <taxon>Actinomycetes</taxon>
        <taxon>Micrococcales</taxon>
        <taxon>Cellulomonadaceae</taxon>
        <taxon>Cellulomonas</taxon>
    </lineage>
</organism>
<reference evidence="7 8" key="1">
    <citation type="submission" date="2020-05" db="EMBL/GenBank/DDBJ databases">
        <title>Genome Sequencing of Type Strains.</title>
        <authorList>
            <person name="Lemaire J.F."/>
            <person name="Inderbitzin P."/>
            <person name="Gregorio O.A."/>
            <person name="Collins S.B."/>
            <person name="Wespe N."/>
            <person name="Knight-Connoni V."/>
        </authorList>
    </citation>
    <scope>NUCLEOTIDE SEQUENCE [LARGE SCALE GENOMIC DNA]</scope>
    <source>
        <strain evidence="7 8">ATCC 25174</strain>
    </source>
</reference>
<evidence type="ECO:0000256" key="1">
    <source>
        <dbReference type="ARBA" id="ARBA00004651"/>
    </source>
</evidence>
<dbReference type="EMBL" id="JABMCI010000055">
    <property type="protein sequence ID" value="NUU16812.1"/>
    <property type="molecule type" value="Genomic_DNA"/>
</dbReference>
<dbReference type="PANTHER" id="PTHR30250:SF11">
    <property type="entry name" value="O-ANTIGEN TRANSPORTER-RELATED"/>
    <property type="match status" value="1"/>
</dbReference>
<evidence type="ECO:0000256" key="2">
    <source>
        <dbReference type="ARBA" id="ARBA00022475"/>
    </source>
</evidence>
<feature type="transmembrane region" description="Helical" evidence="6">
    <location>
        <begin position="21"/>
        <end position="43"/>
    </location>
</feature>
<feature type="transmembrane region" description="Helical" evidence="6">
    <location>
        <begin position="400"/>
        <end position="421"/>
    </location>
</feature>
<dbReference type="AlphaFoldDB" id="A0A7Y5ZZ82"/>
<evidence type="ECO:0008006" key="9">
    <source>
        <dbReference type="Google" id="ProtNLM"/>
    </source>
</evidence>
<keyword evidence="2" id="KW-1003">Cell membrane</keyword>
<gene>
    <name evidence="7" type="ORF">HP550_06055</name>
</gene>
<evidence type="ECO:0000256" key="5">
    <source>
        <dbReference type="ARBA" id="ARBA00023136"/>
    </source>
</evidence>
<keyword evidence="3 6" id="KW-0812">Transmembrane</keyword>
<evidence type="ECO:0000256" key="3">
    <source>
        <dbReference type="ARBA" id="ARBA00022692"/>
    </source>
</evidence>
<protein>
    <recommendedName>
        <fullName evidence="9">Polysaccharide biosynthesis protein</fullName>
    </recommendedName>
</protein>
<feature type="transmembrane region" description="Helical" evidence="6">
    <location>
        <begin position="374"/>
        <end position="394"/>
    </location>
</feature>
<feature type="transmembrane region" description="Helical" evidence="6">
    <location>
        <begin position="49"/>
        <end position="72"/>
    </location>
</feature>
<name>A0A7Y5ZZ82_9CELL</name>
<keyword evidence="4 6" id="KW-1133">Transmembrane helix</keyword>